<evidence type="ECO:0000259" key="1">
    <source>
        <dbReference type="PROSITE" id="PS50994"/>
    </source>
</evidence>
<dbReference type="Proteomes" id="UP000095787">
    <property type="component" value="Unassembled WGS sequence"/>
</dbReference>
<dbReference type="InterPro" id="IPR012337">
    <property type="entry name" value="RNaseH-like_sf"/>
</dbReference>
<dbReference type="RefSeq" id="WP_055159377.1">
    <property type="nucleotide sequence ID" value="NZ_CYZO01000045.1"/>
</dbReference>
<name>A0A174EWR5_9FIRM</name>
<dbReference type="GO" id="GO:0003676">
    <property type="term" value="F:nucleic acid binding"/>
    <property type="evidence" value="ECO:0007669"/>
    <property type="project" value="InterPro"/>
</dbReference>
<dbReference type="AlphaFoldDB" id="A0A174EWR5"/>
<dbReference type="Pfam" id="PF00665">
    <property type="entry name" value="rve"/>
    <property type="match status" value="1"/>
</dbReference>
<evidence type="ECO:0000313" key="2">
    <source>
        <dbReference type="EMBL" id="CUO40996.1"/>
    </source>
</evidence>
<dbReference type="PANTHER" id="PTHR46889:SF4">
    <property type="entry name" value="TRANSPOSASE INSO FOR INSERTION SEQUENCE ELEMENT IS911B-RELATED"/>
    <property type="match status" value="1"/>
</dbReference>
<sequence length="302" mass="35095">MIFLALKTEDGRITGKISFYCRMLGISRQGFYKYLANKDRPWKYQDLADAMKEIISEDECNDTYGRIRMYQALLLKQPEGVHIPSERTVYRVMDQIGLSHRPKRKPNGLTKADREAMKSDDLLKRDFHSDAPLEKCITDITEIPARNGKLYVSAIFDCFDLSVLGLSMGTNMKADLCIQTLENALTAYPALEGAIIHNDRGTQYTSESYRQTIREHHIHQSMNSAGGRCHDNARCESMWARMKTELLYDRYDTRQMTVEELKALIWRYFLSYWNNRRICSANGGLPPMIKRRQYYEDLELVA</sequence>
<dbReference type="NCBIfam" id="NF033516">
    <property type="entry name" value="transpos_IS3"/>
    <property type="match status" value="1"/>
</dbReference>
<gene>
    <name evidence="2" type="ORF">ERS852456_02477</name>
</gene>
<dbReference type="SUPFAM" id="SSF53098">
    <property type="entry name" value="Ribonuclease H-like"/>
    <property type="match status" value="1"/>
</dbReference>
<dbReference type="EMBL" id="CYZO01000045">
    <property type="protein sequence ID" value="CUO40996.1"/>
    <property type="molecule type" value="Genomic_DNA"/>
</dbReference>
<dbReference type="GO" id="GO:0015074">
    <property type="term" value="P:DNA integration"/>
    <property type="evidence" value="ECO:0007669"/>
    <property type="project" value="InterPro"/>
</dbReference>
<dbReference type="InterPro" id="IPR050900">
    <property type="entry name" value="Transposase_IS3/IS150/IS904"/>
</dbReference>
<dbReference type="PROSITE" id="PS50994">
    <property type="entry name" value="INTEGRASE"/>
    <property type="match status" value="1"/>
</dbReference>
<proteinExistence type="predicted"/>
<organism evidence="2 3">
    <name type="scientific">[Ruminococcus] torques</name>
    <dbReference type="NCBI Taxonomy" id="33039"/>
    <lineage>
        <taxon>Bacteria</taxon>
        <taxon>Bacillati</taxon>
        <taxon>Bacillota</taxon>
        <taxon>Clostridia</taxon>
        <taxon>Lachnospirales</taxon>
        <taxon>Lachnospiraceae</taxon>
        <taxon>Mediterraneibacter</taxon>
    </lineage>
</organism>
<dbReference type="InterPro" id="IPR048020">
    <property type="entry name" value="Transpos_IS3"/>
</dbReference>
<dbReference type="InterPro" id="IPR036397">
    <property type="entry name" value="RNaseH_sf"/>
</dbReference>
<dbReference type="PANTHER" id="PTHR46889">
    <property type="entry name" value="TRANSPOSASE INSF FOR INSERTION SEQUENCE IS3B-RELATED"/>
    <property type="match status" value="1"/>
</dbReference>
<reference evidence="2 3" key="1">
    <citation type="submission" date="2015-09" db="EMBL/GenBank/DDBJ databases">
        <authorList>
            <consortium name="Pathogen Informatics"/>
        </authorList>
    </citation>
    <scope>NUCLEOTIDE SEQUENCE [LARGE SCALE GENOMIC DNA]</scope>
    <source>
        <strain evidence="2 3">2789STDY5834841</strain>
    </source>
</reference>
<accession>A0A174EWR5</accession>
<evidence type="ECO:0000313" key="3">
    <source>
        <dbReference type="Proteomes" id="UP000095787"/>
    </source>
</evidence>
<feature type="domain" description="Integrase catalytic" evidence="1">
    <location>
        <begin position="128"/>
        <end position="294"/>
    </location>
</feature>
<protein>
    <submittedName>
        <fullName evidence="2">Integrase core domain</fullName>
    </submittedName>
</protein>
<dbReference type="InterPro" id="IPR001584">
    <property type="entry name" value="Integrase_cat-core"/>
</dbReference>
<dbReference type="Gene3D" id="3.30.420.10">
    <property type="entry name" value="Ribonuclease H-like superfamily/Ribonuclease H"/>
    <property type="match status" value="1"/>
</dbReference>